<dbReference type="InterPro" id="IPR047741">
    <property type="entry name" value="DIP1984-like"/>
</dbReference>
<dbReference type="Gene3D" id="6.10.320.10">
    <property type="match status" value="1"/>
</dbReference>
<gene>
    <name evidence="2" type="ORF">KYT88_15175</name>
</gene>
<dbReference type="EMBL" id="CP083439">
    <property type="protein sequence ID" value="UKF25031.1"/>
    <property type="molecule type" value="Genomic_DNA"/>
</dbReference>
<evidence type="ECO:0000256" key="1">
    <source>
        <dbReference type="SAM" id="Coils"/>
    </source>
</evidence>
<name>A0ABY3T942_9MICO</name>
<evidence type="ECO:0000313" key="3">
    <source>
        <dbReference type="Proteomes" id="UP001649473"/>
    </source>
</evidence>
<reference evidence="3" key="1">
    <citation type="submission" date="2024-08" db="EMBL/GenBank/DDBJ databases">
        <title>Description of the novel species Clavibacter lycopersicum isolated from tomato seeds.</title>
        <authorList>
            <person name="Arizala E.D."/>
            <person name="Dobhal S."/>
            <person name="Alvarez A."/>
            <person name="Arif M."/>
        </authorList>
    </citation>
    <scope>NUCLEOTIDE SEQUENCE [LARGE SCALE GENOMIC DNA]</scope>
    <source>
        <strain evidence="3">A6099</strain>
    </source>
</reference>
<protein>
    <submittedName>
        <fullName evidence="2">DIP1984 family protein</fullName>
    </submittedName>
</protein>
<dbReference type="Proteomes" id="UP001649473">
    <property type="component" value="Chromosome"/>
</dbReference>
<proteinExistence type="predicted"/>
<dbReference type="Pfam" id="PF20935">
    <property type="entry name" value="DUF6847"/>
    <property type="match status" value="1"/>
</dbReference>
<dbReference type="CDD" id="cd12208">
    <property type="entry name" value="DIP1984-like"/>
    <property type="match status" value="1"/>
</dbReference>
<evidence type="ECO:0000313" key="2">
    <source>
        <dbReference type="EMBL" id="UKF25031.1"/>
    </source>
</evidence>
<keyword evidence="3" id="KW-1185">Reference proteome</keyword>
<organism evidence="2 3">
    <name type="scientific">Clavibacter seminis</name>
    <dbReference type="NCBI Taxonomy" id="2860285"/>
    <lineage>
        <taxon>Bacteria</taxon>
        <taxon>Bacillati</taxon>
        <taxon>Actinomycetota</taxon>
        <taxon>Actinomycetes</taxon>
        <taxon>Micrococcales</taxon>
        <taxon>Microbacteriaceae</taxon>
        <taxon>Clavibacter</taxon>
    </lineage>
</organism>
<dbReference type="NCBIfam" id="NF038048">
    <property type="entry name" value="DIP1984_fam"/>
    <property type="match status" value="1"/>
</dbReference>
<sequence length="172" mass="18746">MRLAEALMERSDLQRRIESLRSRIQASARYQEGEDPAEDAAALLAEAGETVDRLAALVTRINLTNTAARLDDGTALTAALARRDALRTQHGILTAAADAASGRAGASGAGYAPRQMRSELRQIAALPIREVRDRADDTARELRELDARIQRANWEVELVEEVDGQEVDGQEA</sequence>
<dbReference type="RefSeq" id="WP_051629205.1">
    <property type="nucleotide sequence ID" value="NZ_CP083439.1"/>
</dbReference>
<keyword evidence="1" id="KW-0175">Coiled coil</keyword>
<feature type="coiled-coil region" evidence="1">
    <location>
        <begin position="128"/>
        <end position="162"/>
    </location>
</feature>
<accession>A0ABY3T942</accession>